<keyword evidence="10" id="KW-0479">Metal-binding</keyword>
<keyword evidence="10" id="KW-0813">Transport</keyword>
<comment type="catalytic activity">
    <reaction evidence="8">
        <text>fluoride(in) = fluoride(out)</text>
        <dbReference type="Rhea" id="RHEA:76159"/>
        <dbReference type="ChEBI" id="CHEBI:17051"/>
    </reaction>
    <physiologicalReaction direction="left-to-right" evidence="8">
        <dbReference type="Rhea" id="RHEA:76160"/>
    </physiologicalReaction>
</comment>
<keyword evidence="5 10" id="KW-0472">Membrane</keyword>
<evidence type="ECO:0000256" key="7">
    <source>
        <dbReference type="ARBA" id="ARBA00035120"/>
    </source>
</evidence>
<evidence type="ECO:0000256" key="9">
    <source>
        <dbReference type="ARBA" id="ARBA00049940"/>
    </source>
</evidence>
<dbReference type="NCBIfam" id="TIGR00494">
    <property type="entry name" value="crcB"/>
    <property type="match status" value="1"/>
</dbReference>
<evidence type="ECO:0000256" key="6">
    <source>
        <dbReference type="ARBA" id="ARBA00023303"/>
    </source>
</evidence>
<evidence type="ECO:0000256" key="3">
    <source>
        <dbReference type="ARBA" id="ARBA00022692"/>
    </source>
</evidence>
<feature type="transmembrane region" description="Helical" evidence="10">
    <location>
        <begin position="119"/>
        <end position="140"/>
    </location>
</feature>
<protein>
    <recommendedName>
        <fullName evidence="10">Fluoride-specific ion channel FluC</fullName>
    </recommendedName>
</protein>
<feature type="binding site" evidence="10">
    <location>
        <position position="100"/>
    </location>
    <ligand>
        <name>Na(+)</name>
        <dbReference type="ChEBI" id="CHEBI:29101"/>
        <note>structural</note>
    </ligand>
</feature>
<evidence type="ECO:0000256" key="10">
    <source>
        <dbReference type="HAMAP-Rule" id="MF_00454"/>
    </source>
</evidence>
<evidence type="ECO:0000256" key="2">
    <source>
        <dbReference type="ARBA" id="ARBA00022475"/>
    </source>
</evidence>
<dbReference type="Proteomes" id="UP001500325">
    <property type="component" value="Unassembled WGS sequence"/>
</dbReference>
<accession>A0ABP8WV73</accession>
<evidence type="ECO:0000256" key="1">
    <source>
        <dbReference type="ARBA" id="ARBA00004651"/>
    </source>
</evidence>
<proteinExistence type="inferred from homology"/>
<name>A0ABP8WV73_9PSEU</name>
<keyword evidence="3 10" id="KW-0812">Transmembrane</keyword>
<evidence type="ECO:0000256" key="4">
    <source>
        <dbReference type="ARBA" id="ARBA00022989"/>
    </source>
</evidence>
<dbReference type="Pfam" id="PF02537">
    <property type="entry name" value="CRCB"/>
    <property type="match status" value="1"/>
</dbReference>
<keyword evidence="6 10" id="KW-0407">Ion channel</keyword>
<dbReference type="RefSeq" id="WP_345381740.1">
    <property type="nucleotide sequence ID" value="NZ_BAABIC010000011.1"/>
</dbReference>
<feature type="transmembrane region" description="Helical" evidence="10">
    <location>
        <begin position="89"/>
        <end position="107"/>
    </location>
</feature>
<dbReference type="PANTHER" id="PTHR28259:SF1">
    <property type="entry name" value="FLUORIDE EXPORT PROTEIN 1-RELATED"/>
    <property type="match status" value="1"/>
</dbReference>
<feature type="transmembrane region" description="Helical" evidence="10">
    <location>
        <begin position="54"/>
        <end position="77"/>
    </location>
</feature>
<comment type="activity regulation">
    <text evidence="10">Na(+) is not transported, but it plays an essential structural role and its presence is essential for fluoride channel function.</text>
</comment>
<keyword evidence="10" id="KW-0406">Ion transport</keyword>
<keyword evidence="10" id="KW-0915">Sodium</keyword>
<keyword evidence="4 10" id="KW-1133">Transmembrane helix</keyword>
<sequence length="148" mass="14708">MQGTPPPDGVAAAPPTVAPLRGQGRATGAVAVGGALGALARWGVGLALPFTSGAFPWGTFLINVVGCVAIGVLLVVLTELRTAHALVRPFLATGVLGGFTTFSTFSVDAQHLLLGGHVGLATAYLVGTLVAAVAATWAGAAGTRRLVR</sequence>
<evidence type="ECO:0000313" key="12">
    <source>
        <dbReference type="Proteomes" id="UP001500325"/>
    </source>
</evidence>
<dbReference type="HAMAP" id="MF_00454">
    <property type="entry name" value="FluC"/>
    <property type="match status" value="1"/>
</dbReference>
<dbReference type="PANTHER" id="PTHR28259">
    <property type="entry name" value="FLUORIDE EXPORT PROTEIN 1-RELATED"/>
    <property type="match status" value="1"/>
</dbReference>
<keyword evidence="12" id="KW-1185">Reference proteome</keyword>
<organism evidence="11 12">
    <name type="scientific">Pseudonocardia yuanmonensis</name>
    <dbReference type="NCBI Taxonomy" id="1095914"/>
    <lineage>
        <taxon>Bacteria</taxon>
        <taxon>Bacillati</taxon>
        <taxon>Actinomycetota</taxon>
        <taxon>Actinomycetes</taxon>
        <taxon>Pseudonocardiales</taxon>
        <taxon>Pseudonocardiaceae</taxon>
        <taxon>Pseudonocardia</taxon>
    </lineage>
</organism>
<evidence type="ECO:0000256" key="5">
    <source>
        <dbReference type="ARBA" id="ARBA00023136"/>
    </source>
</evidence>
<reference evidence="12" key="1">
    <citation type="journal article" date="2019" name="Int. J. Syst. Evol. Microbiol.">
        <title>The Global Catalogue of Microorganisms (GCM) 10K type strain sequencing project: providing services to taxonomists for standard genome sequencing and annotation.</title>
        <authorList>
            <consortium name="The Broad Institute Genomics Platform"/>
            <consortium name="The Broad Institute Genome Sequencing Center for Infectious Disease"/>
            <person name="Wu L."/>
            <person name="Ma J."/>
        </authorList>
    </citation>
    <scope>NUCLEOTIDE SEQUENCE [LARGE SCALE GENOMIC DNA]</scope>
    <source>
        <strain evidence="12">JCM 18055</strain>
    </source>
</reference>
<keyword evidence="2 10" id="KW-1003">Cell membrane</keyword>
<gene>
    <name evidence="10 11" type="primary">crcB</name>
    <name evidence="10" type="synonym">fluC</name>
    <name evidence="11" type="ORF">GCM10023215_36180</name>
</gene>
<dbReference type="EMBL" id="BAABIC010000011">
    <property type="protein sequence ID" value="GAA4695202.1"/>
    <property type="molecule type" value="Genomic_DNA"/>
</dbReference>
<comment type="similarity">
    <text evidence="7 10">Belongs to the fluoride channel Fluc/FEX (TC 1.A.43) family.</text>
</comment>
<evidence type="ECO:0000256" key="8">
    <source>
        <dbReference type="ARBA" id="ARBA00035585"/>
    </source>
</evidence>
<dbReference type="InterPro" id="IPR003691">
    <property type="entry name" value="FluC"/>
</dbReference>
<comment type="caution">
    <text evidence="11">The sequence shown here is derived from an EMBL/GenBank/DDBJ whole genome shotgun (WGS) entry which is preliminary data.</text>
</comment>
<evidence type="ECO:0000313" key="11">
    <source>
        <dbReference type="EMBL" id="GAA4695202.1"/>
    </source>
</evidence>
<feature type="binding site" evidence="10">
    <location>
        <position position="97"/>
    </location>
    <ligand>
        <name>Na(+)</name>
        <dbReference type="ChEBI" id="CHEBI:29101"/>
        <note>structural</note>
    </ligand>
</feature>
<comment type="subcellular location">
    <subcellularLocation>
        <location evidence="1 10">Cell membrane</location>
        <topology evidence="1 10">Multi-pass membrane protein</topology>
    </subcellularLocation>
</comment>
<comment type="function">
    <text evidence="9 10">Fluoride-specific ion channel. Important for reducing fluoride concentration in the cell, thus reducing its toxicity.</text>
</comment>